<dbReference type="EMBL" id="AZAC01000045">
    <property type="protein sequence ID" value="KIX11748.1"/>
    <property type="molecule type" value="Genomic_DNA"/>
</dbReference>
<name>A0A0D2HMB1_9BACT</name>
<dbReference type="InterPro" id="IPR036116">
    <property type="entry name" value="FN3_sf"/>
</dbReference>
<sequence>MAKIAMKWLCLVSLLVMAAGCGIKGLPSPSAEVGPQQVTNLKARTMANGIQVSLGVPAADRPAQRVVKVRLRFAYLPLTGNPKCPPCIPRLRNERVFDLSGSDAVLMEGGIFQWLDQNAPVGKEAVYRVVLEDAAGRKSEPSSLARAPRVILTAPPKGLFVRSGDSEVQVSWQGPVVDREKLGDEGLSGYVVYRQGAEDSEPRALNTMPLVEPGLLDKSVVNGETYYYSVASVSRVAGRQVLGDPGERVKAMPQDLTAPQVPADLMAVNHAQGVLLRFSPNPEPDVSGYRIFRQDKKGDKWQLLNNVLNSENTYLDTTAKAGETYTYRVQSVDQAGNLSGYSEEVSLTFRP</sequence>
<evidence type="ECO:0000256" key="1">
    <source>
        <dbReference type="SAM" id="SignalP"/>
    </source>
</evidence>
<dbReference type="InterPro" id="IPR013783">
    <property type="entry name" value="Ig-like_fold"/>
</dbReference>
<evidence type="ECO:0000313" key="4">
    <source>
        <dbReference type="Proteomes" id="UP000032233"/>
    </source>
</evidence>
<comment type="caution">
    <text evidence="3">The sequence shown here is derived from an EMBL/GenBank/DDBJ whole genome shotgun (WGS) entry which is preliminary data.</text>
</comment>
<dbReference type="SUPFAM" id="SSF49265">
    <property type="entry name" value="Fibronectin type III"/>
    <property type="match status" value="2"/>
</dbReference>
<organism evidence="3 4">
    <name type="scientific">Dethiosulfatarculus sandiegensis</name>
    <dbReference type="NCBI Taxonomy" id="1429043"/>
    <lineage>
        <taxon>Bacteria</taxon>
        <taxon>Pseudomonadati</taxon>
        <taxon>Thermodesulfobacteriota</taxon>
        <taxon>Desulfarculia</taxon>
        <taxon>Desulfarculales</taxon>
        <taxon>Desulfarculaceae</taxon>
        <taxon>Dethiosulfatarculus</taxon>
    </lineage>
</organism>
<dbReference type="PROSITE" id="PS50853">
    <property type="entry name" value="FN3"/>
    <property type="match status" value="1"/>
</dbReference>
<protein>
    <recommendedName>
        <fullName evidence="2">Fibronectin type-III domain-containing protein</fullName>
    </recommendedName>
</protein>
<dbReference type="CDD" id="cd00063">
    <property type="entry name" value="FN3"/>
    <property type="match status" value="2"/>
</dbReference>
<dbReference type="SMART" id="SM00060">
    <property type="entry name" value="FN3"/>
    <property type="match status" value="2"/>
</dbReference>
<accession>A0A0D2HMB1</accession>
<evidence type="ECO:0000259" key="2">
    <source>
        <dbReference type="PROSITE" id="PS50853"/>
    </source>
</evidence>
<dbReference type="InParanoid" id="A0A0D2HMB1"/>
<dbReference type="OrthoDB" id="5430878at2"/>
<feature type="domain" description="Fibronectin type-III" evidence="2">
    <location>
        <begin position="258"/>
        <end position="351"/>
    </location>
</feature>
<reference evidence="3 4" key="1">
    <citation type="submission" date="2013-11" db="EMBL/GenBank/DDBJ databases">
        <title>Metagenomic analysis of a methanogenic consortium involved in long chain n-alkane degradation.</title>
        <authorList>
            <person name="Davidova I.A."/>
            <person name="Callaghan A.V."/>
            <person name="Wawrik B."/>
            <person name="Pruitt S."/>
            <person name="Marks C."/>
            <person name="Duncan K.E."/>
            <person name="Suflita J.M."/>
        </authorList>
    </citation>
    <scope>NUCLEOTIDE SEQUENCE [LARGE SCALE GENOMIC DNA]</scope>
    <source>
        <strain evidence="3 4">SPR</strain>
    </source>
</reference>
<dbReference type="PROSITE" id="PS51257">
    <property type="entry name" value="PROKAR_LIPOPROTEIN"/>
    <property type="match status" value="1"/>
</dbReference>
<gene>
    <name evidence="3" type="ORF">X474_22515</name>
</gene>
<feature type="signal peptide" evidence="1">
    <location>
        <begin position="1"/>
        <end position="18"/>
    </location>
</feature>
<feature type="chain" id="PRO_5002259752" description="Fibronectin type-III domain-containing protein" evidence="1">
    <location>
        <begin position="19"/>
        <end position="351"/>
    </location>
</feature>
<dbReference type="Gene3D" id="2.60.40.10">
    <property type="entry name" value="Immunoglobulins"/>
    <property type="match status" value="2"/>
</dbReference>
<dbReference type="RefSeq" id="WP_044351583.1">
    <property type="nucleotide sequence ID" value="NZ_AZAC01000045.1"/>
</dbReference>
<dbReference type="STRING" id="1429043.X474_22515"/>
<proteinExistence type="predicted"/>
<keyword evidence="1" id="KW-0732">Signal</keyword>
<dbReference type="InterPro" id="IPR003961">
    <property type="entry name" value="FN3_dom"/>
</dbReference>
<keyword evidence="4" id="KW-1185">Reference proteome</keyword>
<dbReference type="AlphaFoldDB" id="A0A0D2HMB1"/>
<evidence type="ECO:0000313" key="3">
    <source>
        <dbReference type="EMBL" id="KIX11748.1"/>
    </source>
</evidence>
<dbReference type="Proteomes" id="UP000032233">
    <property type="component" value="Unassembled WGS sequence"/>
</dbReference>